<dbReference type="PRINTS" id="PR00411">
    <property type="entry name" value="PNDRDTASEI"/>
</dbReference>
<comment type="cofactor">
    <cofactor evidence="1">
        <name>FAD</name>
        <dbReference type="ChEBI" id="CHEBI:57692"/>
    </cofactor>
</comment>
<dbReference type="InterPro" id="IPR036188">
    <property type="entry name" value="FAD/NAD-bd_sf"/>
</dbReference>
<evidence type="ECO:0000313" key="7">
    <source>
        <dbReference type="EMBL" id="QAB15032.1"/>
    </source>
</evidence>
<dbReference type="RefSeq" id="WP_128384634.1">
    <property type="nucleotide sequence ID" value="NZ_CP035033.1"/>
</dbReference>
<gene>
    <name evidence="7" type="ORF">EPV75_04775</name>
</gene>
<evidence type="ECO:0000259" key="5">
    <source>
        <dbReference type="Pfam" id="PF07992"/>
    </source>
</evidence>
<dbReference type="PRINTS" id="PR00368">
    <property type="entry name" value="FADPNR"/>
</dbReference>
<dbReference type="InterPro" id="IPR050260">
    <property type="entry name" value="FAD-bd_OxRdtase"/>
</dbReference>
<dbReference type="InterPro" id="IPR023753">
    <property type="entry name" value="FAD/NAD-binding_dom"/>
</dbReference>
<dbReference type="PANTHER" id="PTHR43429:SF3">
    <property type="entry name" value="NITRITE REDUCTASE [NAD(P)H]"/>
    <property type="match status" value="1"/>
</dbReference>
<protein>
    <submittedName>
        <fullName evidence="7">NAD(P)/FAD-dependent oxidoreductase</fullName>
    </submittedName>
</protein>
<evidence type="ECO:0000256" key="1">
    <source>
        <dbReference type="ARBA" id="ARBA00001974"/>
    </source>
</evidence>
<proteinExistence type="inferred from homology"/>
<keyword evidence="8" id="KW-1185">Reference proteome</keyword>
<evidence type="ECO:0000256" key="4">
    <source>
        <dbReference type="ARBA" id="ARBA00022827"/>
    </source>
</evidence>
<dbReference type="Gene3D" id="3.30.390.30">
    <property type="match status" value="1"/>
</dbReference>
<dbReference type="AlphaFoldDB" id="A0A410H296"/>
<comment type="similarity">
    <text evidence="2">Belongs to the FAD-dependent oxidoreductase family.</text>
</comment>
<reference evidence="7 8" key="1">
    <citation type="journal article" date="2018" name="Environ. Microbiol.">
        <title>Genomes of ubiquitous marine and hypersaline Hydrogenovibrio, Thiomicrorhabdus and Thiomicrospira spp. encode a diversity of mechanisms to sustain chemolithoautotrophy in heterogeneous environments.</title>
        <authorList>
            <person name="Scott K.M."/>
            <person name="Williams J."/>
            <person name="Porter C.M.B."/>
            <person name="Russel S."/>
            <person name="Harmer T.L."/>
            <person name="Paul J.H."/>
            <person name="Antonen K.M."/>
            <person name="Bridges M.K."/>
            <person name="Camper G.J."/>
            <person name="Campla C.K."/>
            <person name="Casella L.G."/>
            <person name="Chase E."/>
            <person name="Conrad J.W."/>
            <person name="Cruz M.C."/>
            <person name="Dunlap D.S."/>
            <person name="Duran L."/>
            <person name="Fahsbender E.M."/>
            <person name="Goldsmith D.B."/>
            <person name="Keeley R.F."/>
            <person name="Kondoff M.R."/>
            <person name="Kussy B.I."/>
            <person name="Lane M.K."/>
            <person name="Lawler S."/>
            <person name="Leigh B.A."/>
            <person name="Lewis C."/>
            <person name="Lostal L.M."/>
            <person name="Marking D."/>
            <person name="Mancera P.A."/>
            <person name="McClenthan E.C."/>
            <person name="McIntyre E.A."/>
            <person name="Mine J.A."/>
            <person name="Modi S."/>
            <person name="Moore B.D."/>
            <person name="Morgan W.A."/>
            <person name="Nelson K.M."/>
            <person name="Nguyen K.N."/>
            <person name="Ogburn N."/>
            <person name="Parrino D.G."/>
            <person name="Pedapudi A.D."/>
            <person name="Pelham R.P."/>
            <person name="Preece A.M."/>
            <person name="Rampersad E.A."/>
            <person name="Richardson J.C."/>
            <person name="Rodgers C.M."/>
            <person name="Schaffer B.L."/>
            <person name="Sheridan N.E."/>
            <person name="Solone M.R."/>
            <person name="Staley Z.R."/>
            <person name="Tabuchi M."/>
            <person name="Waide R.J."/>
            <person name="Wanjugi P.W."/>
            <person name="Young S."/>
            <person name="Clum A."/>
            <person name="Daum C."/>
            <person name="Huntemann M."/>
            <person name="Ivanova N."/>
            <person name="Kyrpides N."/>
            <person name="Mikhailova N."/>
            <person name="Palaniappan K."/>
            <person name="Pillay M."/>
            <person name="Reddy T.B.K."/>
            <person name="Shapiro N."/>
            <person name="Stamatis D."/>
            <person name="Varghese N."/>
            <person name="Woyke T."/>
            <person name="Boden R."/>
            <person name="Freyermuth S.K."/>
            <person name="Kerfeld C.A."/>
        </authorList>
    </citation>
    <scope>NUCLEOTIDE SEQUENCE [LARGE SCALE GENOMIC DNA]</scope>
    <source>
        <strain evidence="7 8">JR-2</strain>
    </source>
</reference>
<dbReference type="SUPFAM" id="SSF51905">
    <property type="entry name" value="FAD/NAD(P)-binding domain"/>
    <property type="match status" value="2"/>
</dbReference>
<dbReference type="KEGG" id="htr:EPV75_04775"/>
<dbReference type="EMBL" id="CP035033">
    <property type="protein sequence ID" value="QAB15032.1"/>
    <property type="molecule type" value="Genomic_DNA"/>
</dbReference>
<dbReference type="InterPro" id="IPR041575">
    <property type="entry name" value="Rubredoxin_C"/>
</dbReference>
<evidence type="ECO:0000313" key="8">
    <source>
        <dbReference type="Proteomes" id="UP000285478"/>
    </source>
</evidence>
<organism evidence="7 8">
    <name type="scientific">Hydrogenovibrio thermophilus</name>
    <dbReference type="NCBI Taxonomy" id="265883"/>
    <lineage>
        <taxon>Bacteria</taxon>
        <taxon>Pseudomonadati</taxon>
        <taxon>Pseudomonadota</taxon>
        <taxon>Gammaproteobacteria</taxon>
        <taxon>Thiotrichales</taxon>
        <taxon>Piscirickettsiaceae</taxon>
        <taxon>Hydrogenovibrio</taxon>
    </lineage>
</organism>
<evidence type="ECO:0000256" key="2">
    <source>
        <dbReference type="ARBA" id="ARBA00006442"/>
    </source>
</evidence>
<dbReference type="Pfam" id="PF18267">
    <property type="entry name" value="Rubredoxin_C"/>
    <property type="match status" value="1"/>
</dbReference>
<sequence>MKSKLVLIGSGMAGTRFLENLLETAPDQYEIEVFNKEPVGGYNRILLSPVLSGEKQWPEIVTHSPEWFQERGIRLHLGKTISSIDSVGKVLTTFCGETVFYDKLVIATGSKPFTLDIPGKDLPGVVTFRDIRDVESMVAVSENRGKAIVIGGGLLGLEAAYGLLKRGMTVTVVHRNPVLMNVQMDQEAGQLLKNHLMSGLDGLPGIAFRLGANVVEIEGDSCVTSVRLDSGEVLSTDLVVMAIGIRSNVALAKGSGIRVDNGIWVNDRLETDTRDIYALGECTEHRGRTYGLVAPLYEQAQVLADVLAGKVAEYTGSLTSTMLKVTGVNLFSAGRFHSEDDTQSIIFRDLARNIYRKVVLKNGQVVGALLFGDTTGANWLFDLLRKREDITAMRETLVFGPGYV</sequence>
<keyword evidence="3" id="KW-0285">Flavoprotein</keyword>
<name>A0A410H296_9GAMM</name>
<keyword evidence="4" id="KW-0274">FAD</keyword>
<evidence type="ECO:0000256" key="3">
    <source>
        <dbReference type="ARBA" id="ARBA00022630"/>
    </source>
</evidence>
<feature type="domain" description="NADH-rubredoxin oxidoreductase C-terminal" evidence="6">
    <location>
        <begin position="320"/>
        <end position="387"/>
    </location>
</feature>
<dbReference type="Pfam" id="PF07992">
    <property type="entry name" value="Pyr_redox_2"/>
    <property type="match status" value="1"/>
</dbReference>
<accession>A0A410H296</accession>
<evidence type="ECO:0000259" key="6">
    <source>
        <dbReference type="Pfam" id="PF18267"/>
    </source>
</evidence>
<dbReference type="Gene3D" id="3.50.50.60">
    <property type="entry name" value="FAD/NAD(P)-binding domain"/>
    <property type="match status" value="2"/>
</dbReference>
<dbReference type="PANTHER" id="PTHR43429">
    <property type="entry name" value="PYRIDINE NUCLEOTIDE-DISULFIDE OXIDOREDUCTASE DOMAIN-CONTAINING"/>
    <property type="match status" value="1"/>
</dbReference>
<feature type="domain" description="FAD/NAD(P)-binding" evidence="5">
    <location>
        <begin position="4"/>
        <end position="287"/>
    </location>
</feature>
<dbReference type="InterPro" id="IPR016156">
    <property type="entry name" value="FAD/NAD-linked_Rdtase_dimer_sf"/>
</dbReference>
<dbReference type="Proteomes" id="UP000285478">
    <property type="component" value="Chromosome"/>
</dbReference>
<dbReference type="GO" id="GO:0016491">
    <property type="term" value="F:oxidoreductase activity"/>
    <property type="evidence" value="ECO:0007669"/>
    <property type="project" value="InterPro"/>
</dbReference>